<dbReference type="PANTHER" id="PTHR46345">
    <property type="entry name" value="INVERTED FORMIN-2"/>
    <property type="match status" value="1"/>
</dbReference>
<evidence type="ECO:0000313" key="3">
    <source>
        <dbReference type="Proteomes" id="UP001652642"/>
    </source>
</evidence>
<feature type="region of interest" description="Disordered" evidence="1">
    <location>
        <begin position="1"/>
        <end position="87"/>
    </location>
</feature>
<feature type="region of interest" description="Disordered" evidence="1">
    <location>
        <begin position="440"/>
        <end position="470"/>
    </location>
</feature>
<feature type="compositionally biased region" description="Pro residues" evidence="1">
    <location>
        <begin position="41"/>
        <end position="52"/>
    </location>
</feature>
<gene>
    <name evidence="4" type="primary">LOC140705555</name>
</gene>
<organism evidence="3 4">
    <name type="scientific">Pogona vitticeps</name>
    <name type="common">central bearded dragon</name>
    <dbReference type="NCBI Taxonomy" id="103695"/>
    <lineage>
        <taxon>Eukaryota</taxon>
        <taxon>Metazoa</taxon>
        <taxon>Chordata</taxon>
        <taxon>Craniata</taxon>
        <taxon>Vertebrata</taxon>
        <taxon>Euteleostomi</taxon>
        <taxon>Lepidosauria</taxon>
        <taxon>Squamata</taxon>
        <taxon>Bifurcata</taxon>
        <taxon>Unidentata</taxon>
        <taxon>Episquamata</taxon>
        <taxon>Toxicofera</taxon>
        <taxon>Iguania</taxon>
        <taxon>Acrodonta</taxon>
        <taxon>Agamidae</taxon>
        <taxon>Amphibolurinae</taxon>
        <taxon>Pogona</taxon>
    </lineage>
</organism>
<feature type="region of interest" description="Disordered" evidence="1">
    <location>
        <begin position="487"/>
        <end position="625"/>
    </location>
</feature>
<protein>
    <submittedName>
        <fullName evidence="4">FH2 domain-containing protein 1-like</fullName>
    </submittedName>
</protein>
<evidence type="ECO:0000313" key="4">
    <source>
        <dbReference type="RefSeq" id="XP_072849403.1"/>
    </source>
</evidence>
<feature type="compositionally biased region" description="Pro residues" evidence="1">
    <location>
        <begin position="524"/>
        <end position="539"/>
    </location>
</feature>
<sequence length="647" mass="68956">MVTVRSAPASPTDRTGPASPGALAPPGPARPSCSATASAAPSPPPPPPPPLPAAADTTGSPGRPPASAGDPGPPERRPGRLRNFNWDPIPAERIRGRSNLWTAAGRTDAFPLDVHLLEQLFGQRPEPPGGSLRGQPAEQVFLLDAKKILNLGIFLKQLKRPVQGIVADIQEGTGTPYGAEKLQELTKLLPDAEEVKRLKAFQGSQSRLSEAEVFALLLVRVPSYASRLELLVFKEEFFPRLSTLQSAIQILTEAALELLDCEELHDLIRLVLKAGNYLNQGGYAGSALGFRVPSLLRLADTKANRPGMDLLQFVALEAEKMDPNLLHFPSKLQHVGPASRIVDQEVTVELQSLAERLLGAQAGVRALGLEAQMEPFLQGAEAELGAARTAWEGLQHATATLADFLCEDLETFSLPGCCGVLLGFGERFVAAVQENRARAAAAQRRQQRQEEHEREKQKRRSIATCSSRDPGLQDVELDRLFFQPLARSGRRSRTHREPQAIAESPQARERPSPLSRRHTLPVLPAGPEPPALAPGPAEAPPSDLLQPPAPSSSSSSAGSRKKGAGGLLGGGGGGGGLRAWLRSPAPSPTSPEGPSGSRFSGLFSKKTLPEAPETPTSPQASPKDVSALVGFFRRLSLGEKPRSASQT</sequence>
<name>A0ABM5FVH6_9SAUR</name>
<dbReference type="InterPro" id="IPR015425">
    <property type="entry name" value="FH2_Formin"/>
</dbReference>
<dbReference type="Pfam" id="PF02181">
    <property type="entry name" value="FH2"/>
    <property type="match status" value="1"/>
</dbReference>
<dbReference type="Gene3D" id="1.20.58.2220">
    <property type="entry name" value="Formin, FH2 domain"/>
    <property type="match status" value="1"/>
</dbReference>
<dbReference type="SMART" id="SM00498">
    <property type="entry name" value="FH2"/>
    <property type="match status" value="1"/>
</dbReference>
<reference evidence="4" key="1">
    <citation type="submission" date="2025-08" db="UniProtKB">
        <authorList>
            <consortium name="RefSeq"/>
        </authorList>
    </citation>
    <scope>IDENTIFICATION</scope>
</reference>
<dbReference type="PROSITE" id="PS51444">
    <property type="entry name" value="FH2"/>
    <property type="match status" value="1"/>
</dbReference>
<proteinExistence type="predicted"/>
<feature type="domain" description="FH2" evidence="2">
    <location>
        <begin position="71"/>
        <end position="454"/>
    </location>
</feature>
<accession>A0ABM5FVH6</accession>
<dbReference type="RefSeq" id="XP_072849403.1">
    <property type="nucleotide sequence ID" value="XM_072993302.1"/>
</dbReference>
<feature type="compositionally biased region" description="Low complexity" evidence="1">
    <location>
        <begin position="540"/>
        <end position="558"/>
    </location>
</feature>
<feature type="compositionally biased region" description="Basic and acidic residues" evidence="1">
    <location>
        <begin position="447"/>
        <end position="456"/>
    </location>
</feature>
<dbReference type="InterPro" id="IPR042201">
    <property type="entry name" value="FH2_Formin_sf"/>
</dbReference>
<keyword evidence="3" id="KW-1185">Reference proteome</keyword>
<dbReference type="SUPFAM" id="SSF101447">
    <property type="entry name" value="Formin homology 2 domain (FH2 domain)"/>
    <property type="match status" value="1"/>
</dbReference>
<dbReference type="Proteomes" id="UP001652642">
    <property type="component" value="Chromosome 3"/>
</dbReference>
<dbReference type="GeneID" id="140705555"/>
<evidence type="ECO:0000256" key="1">
    <source>
        <dbReference type="SAM" id="MobiDB-lite"/>
    </source>
</evidence>
<dbReference type="PANTHER" id="PTHR46345:SF7">
    <property type="entry name" value="FH2 DOMAIN CONTAINING 3-RELATED"/>
    <property type="match status" value="1"/>
</dbReference>
<feature type="compositionally biased region" description="Gly residues" evidence="1">
    <location>
        <begin position="564"/>
        <end position="577"/>
    </location>
</feature>
<evidence type="ECO:0000259" key="2">
    <source>
        <dbReference type="PROSITE" id="PS51444"/>
    </source>
</evidence>
<feature type="compositionally biased region" description="Low complexity" evidence="1">
    <location>
        <begin position="30"/>
        <end position="40"/>
    </location>
</feature>